<dbReference type="PROSITE" id="PS50041">
    <property type="entry name" value="C_TYPE_LECTIN_2"/>
    <property type="match status" value="1"/>
</dbReference>
<keyword evidence="3" id="KW-1185">Reference proteome</keyword>
<dbReference type="Pfam" id="PF00059">
    <property type="entry name" value="Lectin_C"/>
    <property type="match status" value="1"/>
</dbReference>
<dbReference type="Proteomes" id="UP000250572">
    <property type="component" value="Unassembled WGS sequence"/>
</dbReference>
<sequence length="317" mass="35421">MAYLRGLNYAGVYVLSTNLFREYHYVSSPKTWAEAQRYCRETYADLATVDSPEENDRLLPELQGSGQFAWIGLYDNTTGWKWTMGEDDFVGKNSFLPWQPNQPDNYGGKESCIVMNLTGGWRDEICNTERPFICFDDFIPPASYPVHHYAALLAVIVVRLIYFPRWEIVVADKVIFSHCPLPACCVVVKPDPGKLSGSLQFKEQSVVFLWAVHGGQVGVCLSAVPLSFSPRLGAAHIVVLTKQVEAPCFFPTADGDVAFKFSGIPSPPLPPVRRGSQQDLFAMPVTPRADISLFLRHMQCHIPNKTHVQKHPGSLTV</sequence>
<dbReference type="InterPro" id="IPR016186">
    <property type="entry name" value="C-type_lectin-like/link_sf"/>
</dbReference>
<dbReference type="PANTHER" id="PTHR45784:SF3">
    <property type="entry name" value="C-TYPE LECTIN DOMAIN FAMILY 4 MEMBER K-LIKE-RELATED"/>
    <property type="match status" value="1"/>
</dbReference>
<gene>
    <name evidence="2" type="ORF">CCH79_00008562</name>
</gene>
<evidence type="ECO:0000259" key="1">
    <source>
        <dbReference type="PROSITE" id="PS50041"/>
    </source>
</evidence>
<evidence type="ECO:0000313" key="3">
    <source>
        <dbReference type="Proteomes" id="UP000250572"/>
    </source>
</evidence>
<comment type="caution">
    <text evidence="2">The sequence shown here is derived from an EMBL/GenBank/DDBJ whole genome shotgun (WGS) entry which is preliminary data.</text>
</comment>
<dbReference type="PANTHER" id="PTHR45784">
    <property type="entry name" value="C-TYPE LECTIN DOMAIN FAMILY 20 MEMBER A-RELATED"/>
    <property type="match status" value="1"/>
</dbReference>
<name>A0A315UWZ7_GAMAF</name>
<proteinExistence type="predicted"/>
<dbReference type="EMBL" id="NHOQ01002708">
    <property type="protein sequence ID" value="PWA15270.1"/>
    <property type="molecule type" value="Genomic_DNA"/>
</dbReference>
<dbReference type="InterPro" id="IPR001304">
    <property type="entry name" value="C-type_lectin-like"/>
</dbReference>
<dbReference type="SUPFAM" id="SSF56436">
    <property type="entry name" value="C-type lectin-like"/>
    <property type="match status" value="1"/>
</dbReference>
<organism evidence="2 3">
    <name type="scientific">Gambusia affinis</name>
    <name type="common">Western mosquitofish</name>
    <name type="synonym">Heterandria affinis</name>
    <dbReference type="NCBI Taxonomy" id="33528"/>
    <lineage>
        <taxon>Eukaryota</taxon>
        <taxon>Metazoa</taxon>
        <taxon>Chordata</taxon>
        <taxon>Craniata</taxon>
        <taxon>Vertebrata</taxon>
        <taxon>Euteleostomi</taxon>
        <taxon>Actinopterygii</taxon>
        <taxon>Neopterygii</taxon>
        <taxon>Teleostei</taxon>
        <taxon>Neoteleostei</taxon>
        <taxon>Acanthomorphata</taxon>
        <taxon>Ovalentaria</taxon>
        <taxon>Atherinomorphae</taxon>
        <taxon>Cyprinodontiformes</taxon>
        <taxon>Poeciliidae</taxon>
        <taxon>Poeciliinae</taxon>
        <taxon>Gambusia</taxon>
    </lineage>
</organism>
<feature type="domain" description="C-type lectin" evidence="1">
    <location>
        <begin position="23"/>
        <end position="135"/>
    </location>
</feature>
<dbReference type="Gene3D" id="3.10.100.10">
    <property type="entry name" value="Mannose-Binding Protein A, subunit A"/>
    <property type="match status" value="1"/>
</dbReference>
<dbReference type="AlphaFoldDB" id="A0A315UWZ7"/>
<dbReference type="SMART" id="SM00034">
    <property type="entry name" value="CLECT"/>
    <property type="match status" value="1"/>
</dbReference>
<reference evidence="2 3" key="1">
    <citation type="journal article" date="2018" name="G3 (Bethesda)">
        <title>A High-Quality Reference Genome for the Invasive Mosquitofish Gambusia affinis Using a Chicago Library.</title>
        <authorList>
            <person name="Hoffberg S.L."/>
            <person name="Troendle N.J."/>
            <person name="Glenn T.C."/>
            <person name="Mahmud O."/>
            <person name="Louha S."/>
            <person name="Chalopin D."/>
            <person name="Bennetzen J.L."/>
            <person name="Mauricio R."/>
        </authorList>
    </citation>
    <scope>NUCLEOTIDE SEQUENCE [LARGE SCALE GENOMIC DNA]</scope>
    <source>
        <strain evidence="2">NE01/NJP1002.9</strain>
        <tissue evidence="2">Muscle</tissue>
    </source>
</reference>
<accession>A0A315UWZ7</accession>
<evidence type="ECO:0000313" key="2">
    <source>
        <dbReference type="EMBL" id="PWA15270.1"/>
    </source>
</evidence>
<dbReference type="STRING" id="33528.ENSGAFP00000027799"/>
<dbReference type="InterPro" id="IPR016187">
    <property type="entry name" value="CTDL_fold"/>
</dbReference>
<protein>
    <recommendedName>
        <fullName evidence="1">C-type lectin domain-containing protein</fullName>
    </recommendedName>
</protein>
<dbReference type="CDD" id="cd03602">
    <property type="entry name" value="CLECT_1"/>
    <property type="match status" value="1"/>
</dbReference>